<evidence type="ECO:0008006" key="4">
    <source>
        <dbReference type="Google" id="ProtNLM"/>
    </source>
</evidence>
<accession>A0ABD3QHS5</accession>
<feature type="compositionally biased region" description="Low complexity" evidence="1">
    <location>
        <begin position="241"/>
        <end position="255"/>
    </location>
</feature>
<evidence type="ECO:0000313" key="3">
    <source>
        <dbReference type="Proteomes" id="UP001516023"/>
    </source>
</evidence>
<gene>
    <name evidence="2" type="ORF">HJC23_008704</name>
</gene>
<reference evidence="2 3" key="1">
    <citation type="journal article" date="2020" name="G3 (Bethesda)">
        <title>Improved Reference Genome for Cyclotella cryptica CCMP332, a Model for Cell Wall Morphogenesis, Salinity Adaptation, and Lipid Production in Diatoms (Bacillariophyta).</title>
        <authorList>
            <person name="Roberts W.R."/>
            <person name="Downey K.M."/>
            <person name="Ruck E.C."/>
            <person name="Traller J.C."/>
            <person name="Alverson A.J."/>
        </authorList>
    </citation>
    <scope>NUCLEOTIDE SEQUENCE [LARGE SCALE GENOMIC DNA]</scope>
    <source>
        <strain evidence="2 3">CCMP332</strain>
    </source>
</reference>
<name>A0ABD3QHS5_9STRA</name>
<evidence type="ECO:0000313" key="2">
    <source>
        <dbReference type="EMBL" id="KAL3799577.1"/>
    </source>
</evidence>
<feature type="region of interest" description="Disordered" evidence="1">
    <location>
        <begin position="233"/>
        <end position="256"/>
    </location>
</feature>
<comment type="caution">
    <text evidence="2">The sequence shown here is derived from an EMBL/GenBank/DDBJ whole genome shotgun (WGS) entry which is preliminary data.</text>
</comment>
<evidence type="ECO:0000256" key="1">
    <source>
        <dbReference type="SAM" id="MobiDB-lite"/>
    </source>
</evidence>
<sequence length="510" mass="55582">MPCTSPRCSSRRRTTRKAQALLCCCCAANFLTSPPTLYVESFSLVQKAAAAREDSVANSKGNPEEGRKCGVTTARRAAASSRRQSPFHAARRGGAPSDVSKKVWIKDDFALRMSVGSAQHEDLEFDAAALDVSMPMSSDASSLKSSCATNCESDSSASSTFAQDPSSVLGHGNAAAVIQRRKFLHNLVASTAALATSTAITADHDSSSSQNALFTPREAAAFEKTFPMELTSVSPVDFDTNNNSNGQEQENSSNSLTKLQQERLTNKRSKVLATQKELSSDPLGLSTFSSNPQDGILLVTGVSLWTLALWFLSGSRSNPLVNPIANVMYNAEDTNQEWLRDRNDGYFSQYPPQLTFVLSMIFLFLGTIVDRSMYFLADGDADIPVQLGGVAVLGGAFWEVGRLATGGKSGTRQEVERDDLIEREFDEFASKRLIVGRSTSSVHRSEIVKAFRRFNPKYRVENEEYPLSDIEIERVIRKWNRDRGSGSEMSSAGFFSGVAINTDADAFAPR</sequence>
<dbReference type="Proteomes" id="UP001516023">
    <property type="component" value="Unassembled WGS sequence"/>
</dbReference>
<organism evidence="2 3">
    <name type="scientific">Cyclotella cryptica</name>
    <dbReference type="NCBI Taxonomy" id="29204"/>
    <lineage>
        <taxon>Eukaryota</taxon>
        <taxon>Sar</taxon>
        <taxon>Stramenopiles</taxon>
        <taxon>Ochrophyta</taxon>
        <taxon>Bacillariophyta</taxon>
        <taxon>Coscinodiscophyceae</taxon>
        <taxon>Thalassiosirophycidae</taxon>
        <taxon>Stephanodiscales</taxon>
        <taxon>Stephanodiscaceae</taxon>
        <taxon>Cyclotella</taxon>
    </lineage>
</organism>
<keyword evidence="3" id="KW-1185">Reference proteome</keyword>
<dbReference type="AlphaFoldDB" id="A0ABD3QHS5"/>
<dbReference type="EMBL" id="JABMIG020000038">
    <property type="protein sequence ID" value="KAL3799577.1"/>
    <property type="molecule type" value="Genomic_DNA"/>
</dbReference>
<protein>
    <recommendedName>
        <fullName evidence="4">PS II complex 12 kDa extrinsic protein</fullName>
    </recommendedName>
</protein>
<proteinExistence type="predicted"/>